<feature type="transmembrane region" description="Helical" evidence="8">
    <location>
        <begin position="137"/>
        <end position="159"/>
    </location>
</feature>
<name>A0A1K2H617_9NEIS</name>
<evidence type="ECO:0000256" key="4">
    <source>
        <dbReference type="ARBA" id="ARBA00022692"/>
    </source>
</evidence>
<organism evidence="10 11">
    <name type="scientific">Chitinimonas taiwanensis DSM 18899</name>
    <dbReference type="NCBI Taxonomy" id="1121279"/>
    <lineage>
        <taxon>Bacteria</taxon>
        <taxon>Pseudomonadati</taxon>
        <taxon>Pseudomonadota</taxon>
        <taxon>Betaproteobacteria</taxon>
        <taxon>Neisseriales</taxon>
        <taxon>Chitinibacteraceae</taxon>
        <taxon>Chitinimonas</taxon>
    </lineage>
</organism>
<evidence type="ECO:0000256" key="8">
    <source>
        <dbReference type="SAM" id="Phobius"/>
    </source>
</evidence>
<keyword evidence="4 8" id="KW-0812">Transmembrane</keyword>
<keyword evidence="11" id="KW-1185">Reference proteome</keyword>
<dbReference type="GO" id="GO:0005886">
    <property type="term" value="C:plasma membrane"/>
    <property type="evidence" value="ECO:0007669"/>
    <property type="project" value="UniProtKB-SubCell"/>
</dbReference>
<evidence type="ECO:0000256" key="3">
    <source>
        <dbReference type="ARBA" id="ARBA00022670"/>
    </source>
</evidence>
<dbReference type="NCBIfam" id="TIGR02914">
    <property type="entry name" value="EpsI_fam"/>
    <property type="match status" value="1"/>
</dbReference>
<feature type="transmembrane region" description="Helical" evidence="8">
    <location>
        <begin position="221"/>
        <end position="241"/>
    </location>
</feature>
<evidence type="ECO:0000313" key="10">
    <source>
        <dbReference type="EMBL" id="SFZ71657.1"/>
    </source>
</evidence>
<proteinExistence type="predicted"/>
<dbReference type="Pfam" id="PF11984">
    <property type="entry name" value="DUF3485"/>
    <property type="match status" value="1"/>
</dbReference>
<protein>
    <submittedName>
        <fullName evidence="10">Exosortase A</fullName>
    </submittedName>
</protein>
<feature type="domain" description="Methanolan biosynthesis EpsI" evidence="9">
    <location>
        <begin position="311"/>
        <end position="503"/>
    </location>
</feature>
<dbReference type="GO" id="GO:0006508">
    <property type="term" value="P:proteolysis"/>
    <property type="evidence" value="ECO:0007669"/>
    <property type="project" value="UniProtKB-KW"/>
</dbReference>
<dbReference type="AlphaFoldDB" id="A0A1K2H617"/>
<evidence type="ECO:0000313" key="11">
    <source>
        <dbReference type="Proteomes" id="UP000186513"/>
    </source>
</evidence>
<gene>
    <name evidence="10" type="ORF">SAMN02745887_00426</name>
</gene>
<dbReference type="Proteomes" id="UP000186513">
    <property type="component" value="Unassembled WGS sequence"/>
</dbReference>
<dbReference type="STRING" id="1121279.SAMN02745887_00426"/>
<feature type="transmembrane region" description="Helical" evidence="8">
    <location>
        <begin position="108"/>
        <end position="130"/>
    </location>
</feature>
<evidence type="ECO:0000256" key="2">
    <source>
        <dbReference type="ARBA" id="ARBA00022475"/>
    </source>
</evidence>
<sequence length="512" mass="56487">MNALTPTPMLARPAAGGAWRRSLVLLIVLQLGLLLAYHDTVAGMLAIWSRSETFTHGFLVPPLSLWLIWRQRAQLRGLPPRPSWAALPLLALAGFAWLLGALTSTNVLAQFALVFSLILTVPAVLGWPIARQLAFPLGFLLFAVPFGEFVIPTLMAWTADFTVLGLRFSGVPVYREGLEFVIPSGKWSVVEACSGVRYLIASLMVGTLFAYLNYVSLKRRLVFVLVAALVPILANWVRAYLIVMLGHWSGNTLAVGVDHLIYGWLFFGIVILAMFWIGARWQENPSEPAAQAAPVLTDAPQLRLWPMASALALLLALWPVWRMQITQPAAAMAPLTEALAVPGWTARNAAFTAWQAQGDTPALQARWHYQADAQQVGLDLAYFRAQGEYRKAISSRNVLVHQDDKQWKSLSQSGRVLPLMGAELKVQEAQLQAASGQQLQVWRWYWVAGRWTDSPRLARAYTAWSQLSGQGDDTAVLTLFAERAQAEAAMPAFVQAVFPVLTAQLNSLKEAQ</sequence>
<feature type="transmembrane region" description="Helical" evidence="8">
    <location>
        <begin position="302"/>
        <end position="321"/>
    </location>
</feature>
<dbReference type="RefSeq" id="WP_072426980.1">
    <property type="nucleotide sequence ID" value="NZ_FPKR01000002.1"/>
</dbReference>
<dbReference type="Pfam" id="PF09721">
    <property type="entry name" value="Exosortase_EpsH"/>
    <property type="match status" value="1"/>
</dbReference>
<dbReference type="InterPro" id="IPR013426">
    <property type="entry name" value="EpsH-like"/>
</dbReference>
<feature type="transmembrane region" description="Helical" evidence="8">
    <location>
        <begin position="23"/>
        <end position="48"/>
    </location>
</feature>
<evidence type="ECO:0000256" key="7">
    <source>
        <dbReference type="ARBA" id="ARBA00023136"/>
    </source>
</evidence>
<keyword evidence="5" id="KW-0378">Hydrolase</keyword>
<feature type="transmembrane region" description="Helical" evidence="8">
    <location>
        <begin position="54"/>
        <end position="70"/>
    </location>
</feature>
<keyword evidence="3" id="KW-0645">Protease</keyword>
<evidence type="ECO:0000256" key="1">
    <source>
        <dbReference type="ARBA" id="ARBA00004651"/>
    </source>
</evidence>
<evidence type="ECO:0000256" key="5">
    <source>
        <dbReference type="ARBA" id="ARBA00022801"/>
    </source>
</evidence>
<dbReference type="GO" id="GO:0008233">
    <property type="term" value="F:peptidase activity"/>
    <property type="evidence" value="ECO:0007669"/>
    <property type="project" value="UniProtKB-KW"/>
</dbReference>
<keyword evidence="6 8" id="KW-1133">Transmembrane helix</keyword>
<feature type="transmembrane region" description="Helical" evidence="8">
    <location>
        <begin position="196"/>
        <end position="214"/>
    </location>
</feature>
<keyword evidence="2" id="KW-1003">Cell membrane</keyword>
<keyword evidence="7 8" id="KW-0472">Membrane</keyword>
<dbReference type="NCBIfam" id="TIGR02602">
    <property type="entry name" value="8TM_EpsH"/>
    <property type="match status" value="1"/>
</dbReference>
<evidence type="ECO:0000256" key="6">
    <source>
        <dbReference type="ARBA" id="ARBA00022989"/>
    </source>
</evidence>
<comment type="subcellular location">
    <subcellularLocation>
        <location evidence="1">Cell membrane</location>
        <topology evidence="1">Multi-pass membrane protein</topology>
    </subcellularLocation>
</comment>
<dbReference type="InterPro" id="IPR026392">
    <property type="entry name" value="Exo/Archaeosortase_dom"/>
</dbReference>
<dbReference type="InterPro" id="IPR017540">
    <property type="entry name" value="Exosortase-1"/>
</dbReference>
<accession>A0A1K2H617</accession>
<feature type="transmembrane region" description="Helical" evidence="8">
    <location>
        <begin position="82"/>
        <end position="102"/>
    </location>
</feature>
<feature type="transmembrane region" description="Helical" evidence="8">
    <location>
        <begin position="261"/>
        <end position="281"/>
    </location>
</feature>
<evidence type="ECO:0000259" key="9">
    <source>
        <dbReference type="Pfam" id="PF11984"/>
    </source>
</evidence>
<dbReference type="NCBIfam" id="TIGR03109">
    <property type="entry name" value="exosort_XrtA"/>
    <property type="match status" value="1"/>
</dbReference>
<dbReference type="NCBIfam" id="TIGR04178">
    <property type="entry name" value="exo_archaeo"/>
    <property type="match status" value="1"/>
</dbReference>
<dbReference type="OrthoDB" id="9797363at2"/>
<dbReference type="InterPro" id="IPR019127">
    <property type="entry name" value="Exosortase"/>
</dbReference>
<reference evidence="10 11" key="1">
    <citation type="submission" date="2016-11" db="EMBL/GenBank/DDBJ databases">
        <authorList>
            <person name="Jaros S."/>
            <person name="Januszkiewicz K."/>
            <person name="Wedrychowicz H."/>
        </authorList>
    </citation>
    <scope>NUCLEOTIDE SEQUENCE [LARGE SCALE GENOMIC DNA]</scope>
    <source>
        <strain evidence="10 11">DSM 18899</strain>
    </source>
</reference>
<dbReference type="EMBL" id="FPKR01000002">
    <property type="protein sequence ID" value="SFZ71657.1"/>
    <property type="molecule type" value="Genomic_DNA"/>
</dbReference>
<dbReference type="InterPro" id="IPR014263">
    <property type="entry name" value="Methanolan_biosynth_EpsI"/>
</dbReference>